<dbReference type="Pfam" id="PF14215">
    <property type="entry name" value="bHLH-MYC_N"/>
    <property type="match status" value="1"/>
</dbReference>
<dbReference type="SUPFAM" id="SSF47459">
    <property type="entry name" value="HLH, helix-loop-helix DNA-binding domain"/>
    <property type="match status" value="1"/>
</dbReference>
<keyword evidence="4" id="KW-0539">Nucleus</keyword>
<organism evidence="7 8">
    <name type="scientific">Gossypium hirsutum</name>
    <name type="common">Upland cotton</name>
    <name type="synonym">Gossypium mexicanum</name>
    <dbReference type="NCBI Taxonomy" id="3635"/>
    <lineage>
        <taxon>Eukaryota</taxon>
        <taxon>Viridiplantae</taxon>
        <taxon>Streptophyta</taxon>
        <taxon>Embryophyta</taxon>
        <taxon>Tracheophyta</taxon>
        <taxon>Spermatophyta</taxon>
        <taxon>Magnoliopsida</taxon>
        <taxon>eudicotyledons</taxon>
        <taxon>Gunneridae</taxon>
        <taxon>Pentapetalae</taxon>
        <taxon>rosids</taxon>
        <taxon>malvids</taxon>
        <taxon>Malvales</taxon>
        <taxon>Malvaceae</taxon>
        <taxon>Malvoideae</taxon>
        <taxon>Gossypium</taxon>
    </lineage>
</organism>
<feature type="compositionally biased region" description="Polar residues" evidence="5">
    <location>
        <begin position="320"/>
        <end position="345"/>
    </location>
</feature>
<dbReference type="Proteomes" id="UP000818029">
    <property type="component" value="Chromosome D09"/>
</dbReference>
<dbReference type="RefSeq" id="XP_040956858.1">
    <property type="nucleotide sequence ID" value="XM_041100924.1"/>
</dbReference>
<feature type="compositionally biased region" description="Basic residues" evidence="5">
    <location>
        <begin position="384"/>
        <end position="397"/>
    </location>
</feature>
<dbReference type="PANTHER" id="PTHR46196:SF3">
    <property type="entry name" value="TRANSCRIPTION FACTOR LHW-LIKE ISOFORM X1"/>
    <property type="match status" value="1"/>
</dbReference>
<protein>
    <submittedName>
        <fullName evidence="8">Transcription factor EMB1444 isoform X3</fullName>
    </submittedName>
</protein>
<dbReference type="Pfam" id="PF23176">
    <property type="entry name" value="bHLH_LHW"/>
    <property type="match status" value="1"/>
</dbReference>
<accession>A0ABM3AQB4</accession>
<evidence type="ECO:0000256" key="2">
    <source>
        <dbReference type="ARBA" id="ARBA00023015"/>
    </source>
</evidence>
<name>A0ABM3AQB4_GOSHI</name>
<gene>
    <name evidence="8" type="primary">LOC107891072</name>
</gene>
<keyword evidence="2" id="KW-0805">Transcription regulation</keyword>
<feature type="region of interest" description="Disordered" evidence="5">
    <location>
        <begin position="377"/>
        <end position="411"/>
    </location>
</feature>
<dbReference type="PROSITE" id="PS50888">
    <property type="entry name" value="BHLH"/>
    <property type="match status" value="1"/>
</dbReference>
<evidence type="ECO:0000313" key="7">
    <source>
        <dbReference type="Proteomes" id="UP000818029"/>
    </source>
</evidence>
<reference evidence="8" key="2">
    <citation type="submission" date="2025-08" db="UniProtKB">
        <authorList>
            <consortium name="RefSeq"/>
        </authorList>
    </citation>
    <scope>IDENTIFICATION</scope>
</reference>
<keyword evidence="3" id="KW-0804">Transcription</keyword>
<feature type="region of interest" description="Disordered" evidence="5">
    <location>
        <begin position="320"/>
        <end position="349"/>
    </location>
</feature>
<dbReference type="InterPro" id="IPR043561">
    <property type="entry name" value="LHW-like"/>
</dbReference>
<evidence type="ECO:0000256" key="4">
    <source>
        <dbReference type="ARBA" id="ARBA00023242"/>
    </source>
</evidence>
<dbReference type="InterPro" id="IPR036638">
    <property type="entry name" value="HLH_DNA-bd_sf"/>
</dbReference>
<keyword evidence="7" id="KW-1185">Reference proteome</keyword>
<evidence type="ECO:0000259" key="6">
    <source>
        <dbReference type="PROSITE" id="PS50888"/>
    </source>
</evidence>
<evidence type="ECO:0000256" key="1">
    <source>
        <dbReference type="ARBA" id="ARBA00004123"/>
    </source>
</evidence>
<proteinExistence type="predicted"/>
<feature type="domain" description="BHLH" evidence="6">
    <location>
        <begin position="397"/>
        <end position="446"/>
    </location>
</feature>
<comment type="subcellular location">
    <subcellularLocation>
        <location evidence="1">Nucleus</location>
    </subcellularLocation>
</comment>
<dbReference type="InterPro" id="IPR011598">
    <property type="entry name" value="bHLH_dom"/>
</dbReference>
<evidence type="ECO:0000256" key="5">
    <source>
        <dbReference type="SAM" id="MobiDB-lite"/>
    </source>
</evidence>
<evidence type="ECO:0000313" key="8">
    <source>
        <dbReference type="RefSeq" id="XP_040956858.1"/>
    </source>
</evidence>
<reference evidence="7" key="1">
    <citation type="journal article" date="2020" name="Nat. Genet.">
        <title>Genomic diversifications of five Gossypium allopolyploid species and their impact on cotton improvement.</title>
        <authorList>
            <person name="Chen Z.J."/>
            <person name="Sreedasyam A."/>
            <person name="Ando A."/>
            <person name="Song Q."/>
            <person name="De Santiago L.M."/>
            <person name="Hulse-Kemp A.M."/>
            <person name="Ding M."/>
            <person name="Ye W."/>
            <person name="Kirkbride R.C."/>
            <person name="Jenkins J."/>
            <person name="Plott C."/>
            <person name="Lovell J."/>
            <person name="Lin Y.M."/>
            <person name="Vaughn R."/>
            <person name="Liu B."/>
            <person name="Simpson S."/>
            <person name="Scheffler B.E."/>
            <person name="Wen L."/>
            <person name="Saski C.A."/>
            <person name="Grover C.E."/>
            <person name="Hu G."/>
            <person name="Conover J.L."/>
            <person name="Carlson J.W."/>
            <person name="Shu S."/>
            <person name="Boston L.B."/>
            <person name="Williams M."/>
            <person name="Peterson D.G."/>
            <person name="McGee K."/>
            <person name="Jones D.C."/>
            <person name="Wendel J.F."/>
            <person name="Stelly D.M."/>
            <person name="Grimwood J."/>
            <person name="Schmutz J."/>
        </authorList>
    </citation>
    <scope>NUCLEOTIDE SEQUENCE [LARGE SCALE GENOMIC DNA]</scope>
    <source>
        <strain evidence="7">cv. TM-1</strain>
    </source>
</reference>
<dbReference type="InterPro" id="IPR025610">
    <property type="entry name" value="MYC/MYB_N"/>
</dbReference>
<dbReference type="PANTHER" id="PTHR46196">
    <property type="entry name" value="TRANSCRIPTION FACTOR BHLH155-LIKE ISOFORM X1-RELATED"/>
    <property type="match status" value="1"/>
</dbReference>
<evidence type="ECO:0000256" key="3">
    <source>
        <dbReference type="ARBA" id="ARBA00023163"/>
    </source>
</evidence>
<feature type="compositionally biased region" description="Basic and acidic residues" evidence="5">
    <location>
        <begin position="398"/>
        <end position="411"/>
    </location>
</feature>
<sequence>MANTALRQLLKSFCTNSLWKYAVLWRLRHRSPMVLTWEDGYCVYPIPRKSVESFSTDVYSNSENIPSHFEMSIRDGRYGEGYPIGLLVDHMPHLKYAWGEGFVGKVAYTGKHCWVSYDDIFAGKANSKLVPEYPEEWLLQFASGIKTIVLVPVLPHGVLQLGSLEMVAEDLSILSCIKDRFACKNIHTQLTSSEISSPFEKLEASSSALMGPLNSKDSNAVNSVEPNKLLALDHIVPLLSIQNEFKKELGAAFERQSCEYLWESSFLSEDLFRDHVDGIEPSLSVRGGDAEYLLQAVVGHVYDGSIDIPNRYTHLMASTGQLPVSSRPQSVKSDSTPSSRLTSPSVGGAKCNASSKILTSFKSTVSMLTDAENLRKDGYYTQSRKGKKQSSVSKKRARPGDNPRPRPRDRQMIQDRLKELRELVPNGAKYSIDALLDQTVKHMLYLRSVTNQAEKLRQWVHREVSDLKNTRSSQTKDDYQTGTSWAFEIGDEQKVCPIVVEDLPYPGHLLIEMLCNEYGMFLEIAQVIRSFNLTILKGVTESCSNNTWAHFIVETSSGFHRLDIFWPLMNLLQRQRNPVSSKSER</sequence>
<dbReference type="GeneID" id="107891072"/>